<feature type="region of interest" description="Disordered" evidence="5">
    <location>
        <begin position="96"/>
        <end position="123"/>
    </location>
</feature>
<evidence type="ECO:0000256" key="5">
    <source>
        <dbReference type="SAM" id="MobiDB-lite"/>
    </source>
</evidence>
<dbReference type="InterPro" id="IPR037673">
    <property type="entry name" value="MSC/AndL"/>
</dbReference>
<dbReference type="InterPro" id="IPR036019">
    <property type="entry name" value="MscL_channel"/>
</dbReference>
<dbReference type="PANTHER" id="PTHR30266:SF2">
    <property type="entry name" value="LARGE-CONDUCTANCE MECHANOSENSITIVE CHANNEL"/>
    <property type="match status" value="1"/>
</dbReference>
<comment type="caution">
    <text evidence="7">The sequence shown here is derived from an EMBL/GenBank/DDBJ whole genome shotgun (WGS) entry which is preliminary data.</text>
</comment>
<feature type="region of interest" description="Disordered" evidence="5">
    <location>
        <begin position="142"/>
        <end position="171"/>
    </location>
</feature>
<dbReference type="SUPFAM" id="SSF81330">
    <property type="entry name" value="Gated mechanosensitive channel"/>
    <property type="match status" value="1"/>
</dbReference>
<reference evidence="7" key="1">
    <citation type="submission" date="2010-08" db="EMBL/GenBank/DDBJ databases">
        <authorList>
            <person name="Weinstock G."/>
            <person name="Sodergren E."/>
            <person name="Clifton S."/>
            <person name="Fulton L."/>
            <person name="Fulton B."/>
            <person name="Courtney L."/>
            <person name="Fronick C."/>
            <person name="Harrison M."/>
            <person name="Strong C."/>
            <person name="Farmer C."/>
            <person name="Delahaunty K."/>
            <person name="Markovic C."/>
            <person name="Hall O."/>
            <person name="Minx P."/>
            <person name="Tomlinson C."/>
            <person name="Mitreva M."/>
            <person name="Hou S."/>
            <person name="Chen J."/>
            <person name="Wollam A."/>
            <person name="Pepin K.H."/>
            <person name="Johnson M."/>
            <person name="Bhonagiri V."/>
            <person name="Zhang X."/>
            <person name="Suruliraj S."/>
            <person name="Warren W."/>
            <person name="Chinwalla A."/>
            <person name="Mardis E.R."/>
            <person name="Wilson R.K."/>
        </authorList>
    </citation>
    <scope>NUCLEOTIDE SEQUENCE [LARGE SCALE GENOMIC DNA]</scope>
    <source>
        <strain evidence="7">HL044PA1</strain>
    </source>
</reference>
<comment type="subcellular location">
    <subcellularLocation>
        <location evidence="1">Membrane</location>
        <topology evidence="1">Multi-pass membrane protein</topology>
    </subcellularLocation>
</comment>
<proteinExistence type="predicted"/>
<evidence type="ECO:0000256" key="6">
    <source>
        <dbReference type="SAM" id="Phobius"/>
    </source>
</evidence>
<evidence type="ECO:0000256" key="1">
    <source>
        <dbReference type="ARBA" id="ARBA00004141"/>
    </source>
</evidence>
<evidence type="ECO:0000256" key="4">
    <source>
        <dbReference type="ARBA" id="ARBA00023136"/>
    </source>
</evidence>
<keyword evidence="3 6" id="KW-1133">Transmembrane helix</keyword>
<evidence type="ECO:0000313" key="7">
    <source>
        <dbReference type="EMBL" id="EFS92374.1"/>
    </source>
</evidence>
<feature type="transmembrane region" description="Helical" evidence="6">
    <location>
        <begin position="12"/>
        <end position="38"/>
    </location>
</feature>
<sequence length="171" mass="18573">MKGFKDFLMRGNLIELAVAFILGSAFSTVVKSFTTIIMDLIGKLGGTPNFSGWVPGGVHVGTFITDVISFFVMSLVIYFGLIKPIEVATAKLKPAKDEPVAAPHHRRPAYRDPRRAALPSGPVRARLSDSVQQAVRWTLGQQTSLVRPNDHRTPVHRGAQAIKASDPTNLG</sequence>
<dbReference type="Pfam" id="PF01741">
    <property type="entry name" value="MscL"/>
    <property type="match status" value="1"/>
</dbReference>
<keyword evidence="8" id="KW-1185">Reference proteome</keyword>
<dbReference type="EMBL" id="ADZU01000024">
    <property type="protein sequence ID" value="EFS92374.1"/>
    <property type="molecule type" value="Genomic_DNA"/>
</dbReference>
<organism evidence="7 8">
    <name type="scientific">Cutibacterium modestum HL044PA1</name>
    <dbReference type="NCBI Taxonomy" id="765109"/>
    <lineage>
        <taxon>Bacteria</taxon>
        <taxon>Bacillati</taxon>
        <taxon>Actinomycetota</taxon>
        <taxon>Actinomycetes</taxon>
        <taxon>Propionibacteriales</taxon>
        <taxon>Propionibacteriaceae</taxon>
        <taxon>Cutibacterium</taxon>
        <taxon>Cutibacterium modestum</taxon>
    </lineage>
</organism>
<keyword evidence="2 6" id="KW-0812">Transmembrane</keyword>
<keyword evidence="4 6" id="KW-0472">Membrane</keyword>
<dbReference type="Gene3D" id="1.10.1200.120">
    <property type="entry name" value="Large-conductance mechanosensitive channel, MscL, domain 1"/>
    <property type="match status" value="1"/>
</dbReference>
<protein>
    <submittedName>
        <fullName evidence="7">Large conductance mechanosensitive channel protein</fullName>
    </submittedName>
</protein>
<name>A0ABP2K8M6_9ACTN</name>
<evidence type="ECO:0000313" key="8">
    <source>
        <dbReference type="Proteomes" id="UP000003179"/>
    </source>
</evidence>
<dbReference type="PANTHER" id="PTHR30266">
    <property type="entry name" value="MECHANOSENSITIVE CHANNEL MSCL"/>
    <property type="match status" value="1"/>
</dbReference>
<feature type="transmembrane region" description="Helical" evidence="6">
    <location>
        <begin position="58"/>
        <end position="81"/>
    </location>
</feature>
<gene>
    <name evidence="7" type="ORF">HMPREF9607_01460</name>
</gene>
<dbReference type="Proteomes" id="UP000003179">
    <property type="component" value="Unassembled WGS sequence"/>
</dbReference>
<evidence type="ECO:0000256" key="3">
    <source>
        <dbReference type="ARBA" id="ARBA00022989"/>
    </source>
</evidence>
<evidence type="ECO:0000256" key="2">
    <source>
        <dbReference type="ARBA" id="ARBA00022692"/>
    </source>
</evidence>
<accession>A0ABP2K8M6</accession>